<dbReference type="EMBL" id="UASJ01000001">
    <property type="protein sequence ID" value="SQB64583.1"/>
    <property type="molecule type" value="Genomic_DNA"/>
</dbReference>
<reference evidence="2 3" key="1">
    <citation type="submission" date="2018-06" db="EMBL/GenBank/DDBJ databases">
        <authorList>
            <consortium name="Pathogen Informatics"/>
            <person name="Doyle S."/>
        </authorList>
    </citation>
    <scope>NUCLEOTIDE SEQUENCE [LARGE SCALE GENOMIC DNA]</scope>
    <source>
        <strain evidence="2 3">NCTC11820</strain>
    </source>
</reference>
<evidence type="ECO:0000313" key="4">
    <source>
        <dbReference type="Proteomes" id="UP000553981"/>
    </source>
</evidence>
<name>A0A2X2YNQ9_9ACTO</name>
<dbReference type="AlphaFoldDB" id="A0A2X2YNQ9"/>
<evidence type="ECO:0000313" key="2">
    <source>
        <dbReference type="EMBL" id="SQB64583.1"/>
    </source>
</evidence>
<gene>
    <name evidence="1" type="ORF">HHJ67_08470</name>
    <name evidence="2" type="ORF">NCTC11820_00933</name>
</gene>
<organism evidence="2 3">
    <name type="scientific">Mobiluncus curtisii</name>
    <dbReference type="NCBI Taxonomy" id="2051"/>
    <lineage>
        <taxon>Bacteria</taxon>
        <taxon>Bacillati</taxon>
        <taxon>Actinomycetota</taxon>
        <taxon>Actinomycetes</taxon>
        <taxon>Actinomycetales</taxon>
        <taxon>Actinomycetaceae</taxon>
        <taxon>Mobiluncus</taxon>
    </lineage>
</organism>
<proteinExistence type="predicted"/>
<dbReference type="EMBL" id="JABCUI010000004">
    <property type="protein sequence ID" value="NMW87770.1"/>
    <property type="molecule type" value="Genomic_DNA"/>
</dbReference>
<sequence>MNMNESIHHLTWSLFDRNSDRQALNLSPRSILSEVVRPWFDAYRHDPMIESALRDLNEGGARRVRALDFLGLDLVTTAA</sequence>
<dbReference type="GeneID" id="55565762"/>
<protein>
    <submittedName>
        <fullName evidence="2">Uncharacterized protein</fullName>
    </submittedName>
</protein>
<dbReference type="RefSeq" id="WP_004009546.1">
    <property type="nucleotide sequence ID" value="NZ_CAMUDJ010000003.1"/>
</dbReference>
<dbReference type="Proteomes" id="UP000553981">
    <property type="component" value="Unassembled WGS sequence"/>
</dbReference>
<reference evidence="1 4" key="2">
    <citation type="submission" date="2020-04" db="EMBL/GenBank/DDBJ databases">
        <title>Antimicrobial susceptibility and clonality of vaginal-derived multi-drug resistant Mobiluncus isolates in China.</title>
        <authorList>
            <person name="Zhang X."/>
        </authorList>
    </citation>
    <scope>NUCLEOTIDE SEQUENCE [LARGE SCALE GENOMIC DNA]</scope>
    <source>
        <strain evidence="1 4">19</strain>
    </source>
</reference>
<accession>A0A2X2YNQ9</accession>
<evidence type="ECO:0000313" key="1">
    <source>
        <dbReference type="EMBL" id="NMW87770.1"/>
    </source>
</evidence>
<evidence type="ECO:0000313" key="3">
    <source>
        <dbReference type="Proteomes" id="UP000250245"/>
    </source>
</evidence>
<dbReference type="Proteomes" id="UP000250245">
    <property type="component" value="Unassembled WGS sequence"/>
</dbReference>